<feature type="binding site" evidence="2">
    <location>
        <position position="176"/>
    </location>
    <ligand>
        <name>dihydroxyacetone phosphate</name>
        <dbReference type="ChEBI" id="CHEBI:57642"/>
    </ligand>
</feature>
<dbReference type="InterPro" id="IPR050246">
    <property type="entry name" value="Class_II_FBP_aldolase"/>
</dbReference>
<feature type="active site" description="Proton donor" evidence="1">
    <location>
        <position position="81"/>
    </location>
</feature>
<feature type="binding site" evidence="2">
    <location>
        <begin position="203"/>
        <end position="205"/>
    </location>
    <ligand>
        <name>dihydroxyacetone phosphate</name>
        <dbReference type="ChEBI" id="CHEBI:57642"/>
    </ligand>
</feature>
<evidence type="ECO:0000313" key="4">
    <source>
        <dbReference type="EMBL" id="TSC92114.1"/>
    </source>
</evidence>
<evidence type="ECO:0000256" key="3">
    <source>
        <dbReference type="PIRSR" id="PIRSR001359-3"/>
    </source>
</evidence>
<feature type="binding site" evidence="3">
    <location>
        <position position="103"/>
    </location>
    <ligand>
        <name>Zn(2+)</name>
        <dbReference type="ChEBI" id="CHEBI:29105"/>
        <label>2</label>
    </ligand>
</feature>
<dbReference type="EMBL" id="VMGH01000016">
    <property type="protein sequence ID" value="TSC92114.1"/>
    <property type="molecule type" value="Genomic_DNA"/>
</dbReference>
<organism evidence="4 5">
    <name type="scientific">Candidatus Berkelbacteria bacterium Licking1014_96</name>
    <dbReference type="NCBI Taxonomy" id="2017149"/>
    <lineage>
        <taxon>Bacteria</taxon>
        <taxon>Candidatus Berkelbacteria</taxon>
    </lineage>
</organism>
<dbReference type="InterPro" id="IPR000771">
    <property type="entry name" value="FBA_II"/>
</dbReference>
<accession>A0A554LGV6</accession>
<dbReference type="GO" id="GO:0016832">
    <property type="term" value="F:aldehyde-lyase activity"/>
    <property type="evidence" value="ECO:0007669"/>
    <property type="project" value="InterPro"/>
</dbReference>
<feature type="binding site" evidence="3">
    <location>
        <position position="82"/>
    </location>
    <ligand>
        <name>Zn(2+)</name>
        <dbReference type="ChEBI" id="CHEBI:29105"/>
        <label>1</label>
        <note>catalytic</note>
    </ligand>
</feature>
<comment type="cofactor">
    <cofactor evidence="3">
        <name>Zn(2+)</name>
        <dbReference type="ChEBI" id="CHEBI:29105"/>
    </cofactor>
    <text evidence="3">Binds 2 Zn(2+) ions per subunit. One is catalytic and the other provides a structural contribution.</text>
</comment>
<dbReference type="NCBIfam" id="TIGR00167">
    <property type="entry name" value="cbbA"/>
    <property type="match status" value="1"/>
</dbReference>
<dbReference type="PANTHER" id="PTHR30304">
    <property type="entry name" value="D-TAGATOSE-1,6-BISPHOSPHATE ALDOLASE"/>
    <property type="match status" value="1"/>
</dbReference>
<feature type="binding site" evidence="3">
    <location>
        <position position="175"/>
    </location>
    <ligand>
        <name>Zn(2+)</name>
        <dbReference type="ChEBI" id="CHEBI:29105"/>
        <label>1</label>
        <note>catalytic</note>
    </ligand>
</feature>
<reference evidence="4 5" key="1">
    <citation type="submission" date="2017-07" db="EMBL/GenBank/DDBJ databases">
        <title>Mechanisms for carbon and nitrogen cycling indicate functional differentiation within the Candidate Phyla Radiation.</title>
        <authorList>
            <person name="Danczak R.E."/>
            <person name="Johnston M.D."/>
            <person name="Kenah C."/>
            <person name="Slattery M."/>
            <person name="Wrighton K.C."/>
            <person name="Wilkins M.J."/>
        </authorList>
    </citation>
    <scope>NUCLEOTIDE SEQUENCE [LARGE SCALE GENOMIC DNA]</scope>
    <source>
        <strain evidence="4">Licking1014_96</strain>
    </source>
</reference>
<dbReference type="GO" id="GO:0005975">
    <property type="term" value="P:carbohydrate metabolic process"/>
    <property type="evidence" value="ECO:0007669"/>
    <property type="project" value="InterPro"/>
</dbReference>
<feature type="binding site" evidence="3">
    <location>
        <position position="133"/>
    </location>
    <ligand>
        <name>Zn(2+)</name>
        <dbReference type="ChEBI" id="CHEBI:29105"/>
        <label>2</label>
    </ligand>
</feature>
<evidence type="ECO:0000256" key="1">
    <source>
        <dbReference type="PIRSR" id="PIRSR001359-1"/>
    </source>
</evidence>
<gene>
    <name evidence="4" type="ORF">CEN92_123</name>
</gene>
<dbReference type="AlphaFoldDB" id="A0A554LGV6"/>
<dbReference type="Gene3D" id="3.20.20.70">
    <property type="entry name" value="Aldolase class I"/>
    <property type="match status" value="1"/>
</dbReference>
<name>A0A554LGV6_9BACT</name>
<dbReference type="Proteomes" id="UP000318296">
    <property type="component" value="Unassembled WGS sequence"/>
</dbReference>
<dbReference type="SUPFAM" id="SSF51569">
    <property type="entry name" value="Aldolase"/>
    <property type="match status" value="1"/>
</dbReference>
<dbReference type="InterPro" id="IPR013785">
    <property type="entry name" value="Aldolase_TIM"/>
</dbReference>
<dbReference type="PANTHER" id="PTHR30304:SF0">
    <property type="entry name" value="D-TAGATOSE-1,6-BISPHOSPHATE ALDOLASE SUBUNIT GATY-RELATED"/>
    <property type="match status" value="1"/>
</dbReference>
<comment type="caution">
    <text evidence="4">The sequence shown here is derived from an EMBL/GenBank/DDBJ whole genome shotgun (WGS) entry which is preliminary data.</text>
</comment>
<dbReference type="PIRSF" id="PIRSF001359">
    <property type="entry name" value="F_bP_aldolase_II"/>
    <property type="match status" value="1"/>
</dbReference>
<feature type="binding site" evidence="3">
    <location>
        <position position="202"/>
    </location>
    <ligand>
        <name>Zn(2+)</name>
        <dbReference type="ChEBI" id="CHEBI:29105"/>
        <label>1</label>
        <note>catalytic</note>
    </ligand>
</feature>
<proteinExistence type="predicted"/>
<feature type="binding site" evidence="2">
    <location>
        <begin position="224"/>
        <end position="227"/>
    </location>
    <ligand>
        <name>dihydroxyacetone phosphate</name>
        <dbReference type="ChEBI" id="CHEBI:57642"/>
    </ligand>
</feature>
<evidence type="ECO:0000313" key="5">
    <source>
        <dbReference type="Proteomes" id="UP000318296"/>
    </source>
</evidence>
<dbReference type="CDD" id="cd00947">
    <property type="entry name" value="TBP_aldolase_IIB"/>
    <property type="match status" value="1"/>
</dbReference>
<dbReference type="GO" id="GO:0008270">
    <property type="term" value="F:zinc ion binding"/>
    <property type="evidence" value="ECO:0007669"/>
    <property type="project" value="InterPro"/>
</dbReference>
<protein>
    <submittedName>
        <fullName evidence="4">Fructose-1,6-bisphosphate aldolase Fba</fullName>
    </submittedName>
</protein>
<keyword evidence="3" id="KW-0862">Zinc</keyword>
<evidence type="ECO:0000256" key="2">
    <source>
        <dbReference type="PIRSR" id="PIRSR001359-2"/>
    </source>
</evidence>
<keyword evidence="3" id="KW-0479">Metal-binding</keyword>
<dbReference type="Pfam" id="PF01116">
    <property type="entry name" value="F_bP_aldolase"/>
    <property type="match status" value="1"/>
</dbReference>
<sequence>MIISSKELLIDARREGRAISHFNVFNLESAMAVISAIEEAKKPAFVAITETTIKYAGLEVIVGIIKQLVKKASTDFILHLDHGKNLEIIKNCLKVGFTSVMIDGSALHLEENIEMTLNVVNMAHKKNVAVEAELGHVGRVGEIISEGYFTKPSRAEEFVERTNVDSLAVAVGTIHGLVTKMSIDYKRLDQISKIVKIPLVIHGGTGLKNEEIKKIISYGVAKINIDTALRIAFMRGLRQNITENDPRKALSAAMEEEKTAVKNFIELFNKGSNNE</sequence>